<evidence type="ECO:0000313" key="2">
    <source>
        <dbReference type="EMBL" id="UPV75229.1"/>
    </source>
</evidence>
<proteinExistence type="predicted"/>
<dbReference type="Pfam" id="PF02697">
    <property type="entry name" value="VAPB_antitox"/>
    <property type="match status" value="1"/>
</dbReference>
<organism evidence="2 3">
    <name type="scientific">Halorussus limi</name>
    <dbReference type="NCBI Taxonomy" id="2938695"/>
    <lineage>
        <taxon>Archaea</taxon>
        <taxon>Methanobacteriati</taxon>
        <taxon>Methanobacteriota</taxon>
        <taxon>Stenosarchaea group</taxon>
        <taxon>Halobacteria</taxon>
        <taxon>Halobacteriales</taxon>
        <taxon>Haladaptataceae</taxon>
        <taxon>Halorussus</taxon>
    </lineage>
</organism>
<reference evidence="2 3" key="1">
    <citation type="submission" date="2022-04" db="EMBL/GenBank/DDBJ databases">
        <title>Diverse halophilic archaea isolated from saline environments.</title>
        <authorList>
            <person name="Cui H.-L."/>
        </authorList>
    </citation>
    <scope>NUCLEOTIDE SEQUENCE [LARGE SCALE GENOMIC DNA]</scope>
    <source>
        <strain evidence="2 3">XZYJT49</strain>
    </source>
</reference>
<protein>
    <submittedName>
        <fullName evidence="2">Antitoxin VapB family protein</fullName>
    </submittedName>
</protein>
<gene>
    <name evidence="2" type="ORF">M0R89_03950</name>
</gene>
<keyword evidence="1" id="KW-1277">Toxin-antitoxin system</keyword>
<keyword evidence="3" id="KW-1185">Reference proteome</keyword>
<name>A0A8U0HWM0_9EURY</name>
<evidence type="ECO:0000313" key="3">
    <source>
        <dbReference type="Proteomes" id="UP000830729"/>
    </source>
</evidence>
<sequence length="93" mass="10825">MSDPNADSTSAVMSSTRMSRHVRLDDDLYERIKANRQEGESFSDTIERLIDNRSLRDLQDVFDSEQVDEMRDAVKIPEEEDTAKIRELGERFD</sequence>
<dbReference type="KEGG" id="halx:M0R89_03950"/>
<dbReference type="AlphaFoldDB" id="A0A8U0HWM0"/>
<dbReference type="Proteomes" id="UP000830729">
    <property type="component" value="Chromosome"/>
</dbReference>
<dbReference type="EMBL" id="CP096659">
    <property type="protein sequence ID" value="UPV75229.1"/>
    <property type="molecule type" value="Genomic_DNA"/>
</dbReference>
<dbReference type="InterPro" id="IPR003847">
    <property type="entry name" value="Put_antitoxin"/>
</dbReference>
<evidence type="ECO:0000256" key="1">
    <source>
        <dbReference type="ARBA" id="ARBA00022649"/>
    </source>
</evidence>
<accession>A0A8U0HWM0</accession>